<accession>A0AAD6YKX5</accession>
<sequence>MEATRSTPIPYVLGFYLTPIQMRTIAREWLDPDVFEKCDTDRDYQCALVDYCDAKQHKWTFLPDKKEDSGELHYLWVIHVVPSWDGNNPKYPMPPKFSSQVQNKFGFENLLVCCMRWPRRLSPPMWLLSTMYKSIAYEKRRLERNTEEGIKLRPVHRRAVVPVLPDLLPPGTAAVARDACSFRVPTQTATAMEATRSVPIPYVLGFYLTPIQMRTIAREWLDPDVFEKCDTDRDYQCALVDYCDAKQHKWTFLPDKKEDSGELHYLWVIHVVPSWDGNNPKYPMPPKFSSQVQNKFGFEHLLVCCMRWPRRLSPPMWLLSTMYKSIAYEKRRLERNAEEGHQVAATTADVS</sequence>
<proteinExistence type="predicted"/>
<dbReference type="Proteomes" id="UP001219525">
    <property type="component" value="Unassembled WGS sequence"/>
</dbReference>
<evidence type="ECO:0000313" key="2">
    <source>
        <dbReference type="Proteomes" id="UP001219525"/>
    </source>
</evidence>
<organism evidence="1 2">
    <name type="scientific">Mycena pura</name>
    <dbReference type="NCBI Taxonomy" id="153505"/>
    <lineage>
        <taxon>Eukaryota</taxon>
        <taxon>Fungi</taxon>
        <taxon>Dikarya</taxon>
        <taxon>Basidiomycota</taxon>
        <taxon>Agaricomycotina</taxon>
        <taxon>Agaricomycetes</taxon>
        <taxon>Agaricomycetidae</taxon>
        <taxon>Agaricales</taxon>
        <taxon>Marasmiineae</taxon>
        <taxon>Mycenaceae</taxon>
        <taxon>Mycena</taxon>
    </lineage>
</organism>
<dbReference type="EMBL" id="JARJCW010000007">
    <property type="protein sequence ID" value="KAJ7222438.1"/>
    <property type="molecule type" value="Genomic_DNA"/>
</dbReference>
<keyword evidence="2" id="KW-1185">Reference proteome</keyword>
<comment type="caution">
    <text evidence="1">The sequence shown here is derived from an EMBL/GenBank/DDBJ whole genome shotgun (WGS) entry which is preliminary data.</text>
</comment>
<evidence type="ECO:0000313" key="1">
    <source>
        <dbReference type="EMBL" id="KAJ7222438.1"/>
    </source>
</evidence>
<gene>
    <name evidence="1" type="ORF">GGX14DRAFT_663798</name>
</gene>
<dbReference type="AlphaFoldDB" id="A0AAD6YKX5"/>
<reference evidence="1" key="1">
    <citation type="submission" date="2023-03" db="EMBL/GenBank/DDBJ databases">
        <title>Massive genome expansion in bonnet fungi (Mycena s.s.) driven by repeated elements and novel gene families across ecological guilds.</title>
        <authorList>
            <consortium name="Lawrence Berkeley National Laboratory"/>
            <person name="Harder C.B."/>
            <person name="Miyauchi S."/>
            <person name="Viragh M."/>
            <person name="Kuo A."/>
            <person name="Thoen E."/>
            <person name="Andreopoulos B."/>
            <person name="Lu D."/>
            <person name="Skrede I."/>
            <person name="Drula E."/>
            <person name="Henrissat B."/>
            <person name="Morin E."/>
            <person name="Kohler A."/>
            <person name="Barry K."/>
            <person name="LaButti K."/>
            <person name="Morin E."/>
            <person name="Salamov A."/>
            <person name="Lipzen A."/>
            <person name="Mereny Z."/>
            <person name="Hegedus B."/>
            <person name="Baldrian P."/>
            <person name="Stursova M."/>
            <person name="Weitz H."/>
            <person name="Taylor A."/>
            <person name="Grigoriev I.V."/>
            <person name="Nagy L.G."/>
            <person name="Martin F."/>
            <person name="Kauserud H."/>
        </authorList>
    </citation>
    <scope>NUCLEOTIDE SEQUENCE</scope>
    <source>
        <strain evidence="1">9144</strain>
    </source>
</reference>
<protein>
    <submittedName>
        <fullName evidence="1">Uncharacterized protein</fullName>
    </submittedName>
</protein>
<name>A0AAD6YKX5_9AGAR</name>